<organism evidence="2 3">
    <name type="scientific">Fusarium venenatum</name>
    <dbReference type="NCBI Taxonomy" id="56646"/>
    <lineage>
        <taxon>Eukaryota</taxon>
        <taxon>Fungi</taxon>
        <taxon>Dikarya</taxon>
        <taxon>Ascomycota</taxon>
        <taxon>Pezizomycotina</taxon>
        <taxon>Sordariomycetes</taxon>
        <taxon>Hypocreomycetidae</taxon>
        <taxon>Hypocreales</taxon>
        <taxon>Nectriaceae</taxon>
        <taxon>Fusarium</taxon>
    </lineage>
</organism>
<feature type="region of interest" description="Disordered" evidence="1">
    <location>
        <begin position="183"/>
        <end position="229"/>
    </location>
</feature>
<feature type="compositionally biased region" description="Basic and acidic residues" evidence="1">
    <location>
        <begin position="310"/>
        <end position="326"/>
    </location>
</feature>
<feature type="compositionally biased region" description="Basic and acidic residues" evidence="1">
    <location>
        <begin position="124"/>
        <end position="134"/>
    </location>
</feature>
<dbReference type="Proteomes" id="UP000245910">
    <property type="component" value="Chromosome II"/>
</dbReference>
<proteinExistence type="predicted"/>
<dbReference type="KEGG" id="fvn:FVRRES_05683"/>
<evidence type="ECO:0000313" key="3">
    <source>
        <dbReference type="Proteomes" id="UP000245910"/>
    </source>
</evidence>
<feature type="compositionally biased region" description="Low complexity" evidence="1">
    <location>
        <begin position="106"/>
        <end position="115"/>
    </location>
</feature>
<protein>
    <submittedName>
        <fullName evidence="2">Uncharacterized protein</fullName>
    </submittedName>
</protein>
<dbReference type="EMBL" id="LN649230">
    <property type="protein sequence ID" value="CEI61247.1"/>
    <property type="molecule type" value="Genomic_DNA"/>
</dbReference>
<dbReference type="GeneID" id="37257322"/>
<feature type="compositionally biased region" description="Basic and acidic residues" evidence="1">
    <location>
        <begin position="195"/>
        <end position="205"/>
    </location>
</feature>
<reference evidence="3" key="1">
    <citation type="submission" date="2014-10" db="EMBL/GenBank/DDBJ databases">
        <authorList>
            <person name="King R."/>
        </authorList>
    </citation>
    <scope>NUCLEOTIDE SEQUENCE [LARGE SCALE GENOMIC DNA]</scope>
    <source>
        <strain evidence="3">A3/5</strain>
    </source>
</reference>
<dbReference type="RefSeq" id="XP_025584967.1">
    <property type="nucleotide sequence ID" value="XM_025734129.2"/>
</dbReference>
<sequence>MPRKHSSRRHSVSFLEALGQWTMGPESSRRTSRHGGRPHRHTEAYRQARLDNAPPELNLTARQWREYADQVPAGYCTDAEDGDDSRENTRRSLPPEKQPEPGPFRSAWSHSSSSAVTRAHGAVRQRDSLLDRIVGRTSMQEPTSPLSRNDVSFNANNDQLFANVPNFEVRRDIDDVFVHQQRASESFGQRTGEAGSREDNQRETEVNAQSLQESQFFSNPRPAPPVQQVNSDVWPTAQNISRVPLERSRNRVGSWRNTVTEVPNERHGADQEPSVFGGSYVTVWPGPDQGRDGASLAPDDSATQIPMHRRGQDCRGPHGSRARDSHNGSSRQSRRRH</sequence>
<feature type="region of interest" description="Disordered" evidence="1">
    <location>
        <begin position="1"/>
        <end position="150"/>
    </location>
</feature>
<dbReference type="OrthoDB" id="5100353at2759"/>
<accession>A0A2L2TAA3</accession>
<evidence type="ECO:0000256" key="1">
    <source>
        <dbReference type="SAM" id="MobiDB-lite"/>
    </source>
</evidence>
<feature type="region of interest" description="Disordered" evidence="1">
    <location>
        <begin position="281"/>
        <end position="337"/>
    </location>
</feature>
<feature type="compositionally biased region" description="Basic and acidic residues" evidence="1">
    <location>
        <begin position="85"/>
        <end position="99"/>
    </location>
</feature>
<feature type="compositionally biased region" description="Basic residues" evidence="1">
    <location>
        <begin position="30"/>
        <end position="40"/>
    </location>
</feature>
<keyword evidence="3" id="KW-1185">Reference proteome</keyword>
<feature type="compositionally biased region" description="Polar residues" evidence="1">
    <location>
        <begin position="137"/>
        <end position="150"/>
    </location>
</feature>
<evidence type="ECO:0000313" key="2">
    <source>
        <dbReference type="EMBL" id="CEI61247.1"/>
    </source>
</evidence>
<name>A0A2L2TAA3_9HYPO</name>
<feature type="compositionally biased region" description="Basic residues" evidence="1">
    <location>
        <begin position="1"/>
        <end position="11"/>
    </location>
</feature>
<feature type="compositionally biased region" description="Polar residues" evidence="1">
    <location>
        <begin position="206"/>
        <end position="218"/>
    </location>
</feature>
<dbReference type="AlphaFoldDB" id="A0A2L2TAA3"/>